<organism evidence="3 4">
    <name type="scientific">Geodia barretti</name>
    <name type="common">Barrett's horny sponge</name>
    <dbReference type="NCBI Taxonomy" id="519541"/>
    <lineage>
        <taxon>Eukaryota</taxon>
        <taxon>Metazoa</taxon>
        <taxon>Porifera</taxon>
        <taxon>Demospongiae</taxon>
        <taxon>Heteroscleromorpha</taxon>
        <taxon>Tetractinellida</taxon>
        <taxon>Astrophorina</taxon>
        <taxon>Geodiidae</taxon>
        <taxon>Geodia</taxon>
    </lineage>
</organism>
<reference evidence="3" key="1">
    <citation type="submission" date="2023-03" db="EMBL/GenBank/DDBJ databases">
        <authorList>
            <person name="Steffen K."/>
            <person name="Cardenas P."/>
        </authorList>
    </citation>
    <scope>NUCLEOTIDE SEQUENCE</scope>
</reference>
<feature type="domain" description="Death" evidence="2">
    <location>
        <begin position="614"/>
        <end position="668"/>
    </location>
</feature>
<dbReference type="InterPro" id="IPR000488">
    <property type="entry name" value="Death_dom"/>
</dbReference>
<name>A0AA35RUL4_GEOBA</name>
<sequence length="686" mass="77087">MEEGEVSGGNEVKVEDGKGNGEKENEEKKPSVGGVASTGEKEAKAVIDGVIRKLTRLVGSGKSSRRLLDMELIYLTDTGGQQPFWDLIPIFTRDTTATLFVHRLCEKLDEHPLNDLYQRGKQVGPSQRATLTTAQAFKTMLRGQHEGEKRSKIIAVGTHRDLIKECEETIHQKNEKFAAISSPHFEEDIVYRNEDMKQIVFPLNTKTPEEDDKKEASKIRASIEKGATQHKIPIWWFILQLILEALTHKLGRDVLSKDECLHVSKSLGFSEGQLDAALAFFDKLNIFLFKKNILPGVVFTNPQVPLDKLSKLVEKQYHLKAAEADPTKAAGKTIGGEWKKFRDCGILNLKFLEEFKSHYVKGIFTPSDFLLLLEKLLVICPLSATEYFFPAVLSMTPESRVNQFLASCTATEIAALVVEFPTGWAPPGVYCCSVCHLQSHAHWEVVHKPPTTPHNKDTPDRQLCQISRNSITFSKDDRPGTVTFIDNFSFFVACVNVDTRKMDREELVEHCQDVRSELFAAVEAGLENTHHTNSRPVPAFLCPVQNESCSTELHTARISENGKKWICSENSNVFDSVSPKQTLWFTGAVTSPSKSKAPKLSDLANRVAAIIPHKWKPVAIQLELSRGERKAIEKDEDECFDRFMAVLEQWKQSASRPYTWKTLITALKSASVDENSLAEQLDRDFC</sequence>
<evidence type="ECO:0000256" key="1">
    <source>
        <dbReference type="SAM" id="MobiDB-lite"/>
    </source>
</evidence>
<gene>
    <name evidence="3" type="ORF">GBAR_LOCUS10651</name>
</gene>
<dbReference type="Proteomes" id="UP001174909">
    <property type="component" value="Unassembled WGS sequence"/>
</dbReference>
<protein>
    <recommendedName>
        <fullName evidence="2">Death domain-containing protein</fullName>
    </recommendedName>
</protein>
<dbReference type="Gene3D" id="1.10.533.10">
    <property type="entry name" value="Death Domain, Fas"/>
    <property type="match status" value="1"/>
</dbReference>
<feature type="compositionally biased region" description="Basic and acidic residues" evidence="1">
    <location>
        <begin position="12"/>
        <end position="30"/>
    </location>
</feature>
<dbReference type="CDD" id="cd01670">
    <property type="entry name" value="Death"/>
    <property type="match status" value="1"/>
</dbReference>
<dbReference type="PROSITE" id="PS50017">
    <property type="entry name" value="DEATH_DOMAIN"/>
    <property type="match status" value="1"/>
</dbReference>
<comment type="caution">
    <text evidence="3">The sequence shown here is derived from an EMBL/GenBank/DDBJ whole genome shotgun (WGS) entry which is preliminary data.</text>
</comment>
<evidence type="ECO:0000313" key="3">
    <source>
        <dbReference type="EMBL" id="CAI8017554.1"/>
    </source>
</evidence>
<evidence type="ECO:0000259" key="2">
    <source>
        <dbReference type="PROSITE" id="PS50017"/>
    </source>
</evidence>
<dbReference type="AlphaFoldDB" id="A0AA35RUL4"/>
<proteinExistence type="predicted"/>
<dbReference type="EMBL" id="CASHTH010001642">
    <property type="protein sequence ID" value="CAI8017554.1"/>
    <property type="molecule type" value="Genomic_DNA"/>
</dbReference>
<accession>A0AA35RUL4</accession>
<keyword evidence="4" id="KW-1185">Reference proteome</keyword>
<dbReference type="InterPro" id="IPR011029">
    <property type="entry name" value="DEATH-like_dom_sf"/>
</dbReference>
<dbReference type="GO" id="GO:0007165">
    <property type="term" value="P:signal transduction"/>
    <property type="evidence" value="ECO:0007669"/>
    <property type="project" value="InterPro"/>
</dbReference>
<evidence type="ECO:0000313" key="4">
    <source>
        <dbReference type="Proteomes" id="UP001174909"/>
    </source>
</evidence>
<feature type="region of interest" description="Disordered" evidence="1">
    <location>
        <begin position="1"/>
        <end position="37"/>
    </location>
</feature>
<dbReference type="SUPFAM" id="SSF47986">
    <property type="entry name" value="DEATH domain"/>
    <property type="match status" value="1"/>
</dbReference>